<name>A0ABW9XN85_9BACL</name>
<keyword evidence="2" id="KW-0479">Metal-binding</keyword>
<dbReference type="InterPro" id="IPR024079">
    <property type="entry name" value="MetalloPept_cat_dom_sf"/>
</dbReference>
<dbReference type="SMART" id="SM00235">
    <property type="entry name" value="ZnMc"/>
    <property type="match status" value="1"/>
</dbReference>
<dbReference type="SMART" id="SM00706">
    <property type="entry name" value="TECPR"/>
    <property type="match status" value="7"/>
</dbReference>
<comment type="caution">
    <text evidence="7">The sequence shown here is derived from an EMBL/GenBank/DDBJ whole genome shotgun (WGS) entry which is preliminary data.</text>
</comment>
<dbReference type="InterPro" id="IPR021190">
    <property type="entry name" value="Pept_M10A"/>
</dbReference>
<dbReference type="SUPFAM" id="SSF55486">
    <property type="entry name" value="Metalloproteases ('zincins'), catalytic domain"/>
    <property type="match status" value="1"/>
</dbReference>
<dbReference type="PANTHER" id="PTHR10201">
    <property type="entry name" value="MATRIX METALLOPROTEINASE"/>
    <property type="match status" value="1"/>
</dbReference>
<evidence type="ECO:0000256" key="1">
    <source>
        <dbReference type="ARBA" id="ARBA00022670"/>
    </source>
</evidence>
<dbReference type="Proteomes" id="UP000665561">
    <property type="component" value="Unassembled WGS sequence"/>
</dbReference>
<gene>
    <name evidence="7" type="ORF">GT019_09420</name>
</gene>
<dbReference type="InterPro" id="IPR001818">
    <property type="entry name" value="Pept_M10_metallopeptidase"/>
</dbReference>
<dbReference type="RefSeq" id="WP_161742896.1">
    <property type="nucleotide sequence ID" value="NZ_JAAAMV010000004.1"/>
</dbReference>
<dbReference type="CDD" id="cd04278">
    <property type="entry name" value="ZnMc_MMP"/>
    <property type="match status" value="1"/>
</dbReference>
<dbReference type="Pfam" id="PF00413">
    <property type="entry name" value="Peptidase_M10"/>
    <property type="match status" value="1"/>
</dbReference>
<sequence>MPKDNQVFASPAMIGLKRLAQGEQVAQLQTFLHRFGYLQVESRDDGFKRIQNPSAPTAPIGVFDEATEEAVRSYQQFHALPVTGVLDERTAEEMGKPRCGFPDHPQTAGVSDFVAQGNKWDHANITYRIMNFTPDLTQNEVRTAVQQAFAVWAEVVPLTFTEVTGSADILIRFVSGDHGDGTPFDGAGHVLAHAFYPPPNGGDIAGDAHFDEAETWTVNGSGGFDLVSVMAHEFGHSLGLDHSTVANALMFPTYHGLQRFLQQDDIDGIQSIYGRRYGQWQNIDKNPATTAIAADGDSLYQLHGSGRIWTYTGVPITGWQELDNNPATRAITVSAGHLYQLHNNGRIWRYTGVPHTGWQEIDNNPATASITAAGNELYQLHVNGRIWRYTGVPHTGWQELDNNSATKAIAASPNHLYQLHANGRIWRYTGVPHTGWQEIDNNPATVAIVADGENLYQLHNNGRIWRYTGVPHTGWQEIDNNPATKAIAAAGGRLYQIHQNGRIWRYTGVPHTGWQDLDNNPASKSIAAGGTHLYQLHNNGLIWRFTGN</sequence>
<organism evidence="7 8">
    <name type="scientific">Paenibacillus glycinis</name>
    <dbReference type="NCBI Taxonomy" id="2697035"/>
    <lineage>
        <taxon>Bacteria</taxon>
        <taxon>Bacillati</taxon>
        <taxon>Bacillota</taxon>
        <taxon>Bacilli</taxon>
        <taxon>Bacillales</taxon>
        <taxon>Paenibacillaceae</taxon>
        <taxon>Paenibacillus</taxon>
    </lineage>
</organism>
<evidence type="ECO:0000256" key="3">
    <source>
        <dbReference type="ARBA" id="ARBA00022801"/>
    </source>
</evidence>
<evidence type="ECO:0000256" key="5">
    <source>
        <dbReference type="ARBA" id="ARBA00023049"/>
    </source>
</evidence>
<keyword evidence="4" id="KW-0862">Zinc</keyword>
<dbReference type="PANTHER" id="PTHR10201:SF331">
    <property type="entry name" value="MATRIX METALLOPROTEINASE-14-LIKE ISOFORM X1"/>
    <property type="match status" value="1"/>
</dbReference>
<keyword evidence="1" id="KW-0645">Protease</keyword>
<feature type="domain" description="Peptidase metallopeptidase" evidence="6">
    <location>
        <begin position="116"/>
        <end position="275"/>
    </location>
</feature>
<dbReference type="InterPro" id="IPR033739">
    <property type="entry name" value="M10A_MMP"/>
</dbReference>
<proteinExistence type="predicted"/>
<dbReference type="InterPro" id="IPR006624">
    <property type="entry name" value="Beta-propeller_rpt_TECPR"/>
</dbReference>
<protein>
    <submittedName>
        <fullName evidence="7">Matrixin family metalloprotease</fullName>
    </submittedName>
</protein>
<accession>A0ABW9XN85</accession>
<evidence type="ECO:0000256" key="2">
    <source>
        <dbReference type="ARBA" id="ARBA00022723"/>
    </source>
</evidence>
<evidence type="ECO:0000313" key="8">
    <source>
        <dbReference type="Proteomes" id="UP000665561"/>
    </source>
</evidence>
<dbReference type="PRINTS" id="PR00138">
    <property type="entry name" value="MATRIXIN"/>
</dbReference>
<evidence type="ECO:0000259" key="6">
    <source>
        <dbReference type="SMART" id="SM00235"/>
    </source>
</evidence>
<dbReference type="EMBL" id="JAAAMV010000004">
    <property type="protein sequence ID" value="NBD24092.1"/>
    <property type="molecule type" value="Genomic_DNA"/>
</dbReference>
<dbReference type="Gene3D" id="3.40.390.10">
    <property type="entry name" value="Collagenase (Catalytic Domain)"/>
    <property type="match status" value="1"/>
</dbReference>
<dbReference type="SUPFAM" id="SSF47090">
    <property type="entry name" value="PGBD-like"/>
    <property type="match status" value="1"/>
</dbReference>
<dbReference type="InterPro" id="IPR002477">
    <property type="entry name" value="Peptidoglycan-bd-like"/>
</dbReference>
<dbReference type="InterPro" id="IPR036365">
    <property type="entry name" value="PGBD-like_sf"/>
</dbReference>
<keyword evidence="8" id="KW-1185">Reference proteome</keyword>
<evidence type="ECO:0000313" key="7">
    <source>
        <dbReference type="EMBL" id="NBD24092.1"/>
    </source>
</evidence>
<dbReference type="Pfam" id="PF01471">
    <property type="entry name" value="PG_binding_1"/>
    <property type="match status" value="1"/>
</dbReference>
<dbReference type="InterPro" id="IPR006026">
    <property type="entry name" value="Peptidase_Metallo"/>
</dbReference>
<reference evidence="7 8" key="1">
    <citation type="submission" date="2020-01" db="EMBL/GenBank/DDBJ databases">
        <title>Paenibacillus soybeanensis sp. nov. isolated from the nodules of soybean (Glycine max(L.) Merr).</title>
        <authorList>
            <person name="Wang H."/>
        </authorList>
    </citation>
    <scope>NUCLEOTIDE SEQUENCE [LARGE SCALE GENOMIC DNA]</scope>
    <source>
        <strain evidence="7 8">T1</strain>
    </source>
</reference>
<keyword evidence="5 7" id="KW-0482">Metalloprotease</keyword>
<dbReference type="GO" id="GO:0008237">
    <property type="term" value="F:metallopeptidase activity"/>
    <property type="evidence" value="ECO:0007669"/>
    <property type="project" value="UniProtKB-KW"/>
</dbReference>
<dbReference type="SUPFAM" id="SSF50998">
    <property type="entry name" value="Quinoprotein alcohol dehydrogenase-like"/>
    <property type="match status" value="1"/>
</dbReference>
<dbReference type="InterPro" id="IPR011047">
    <property type="entry name" value="Quinoprotein_ADH-like_sf"/>
</dbReference>
<evidence type="ECO:0000256" key="4">
    <source>
        <dbReference type="ARBA" id="ARBA00022833"/>
    </source>
</evidence>
<keyword evidence="3" id="KW-0378">Hydrolase</keyword>